<dbReference type="UniPathway" id="UPA00034">
    <property type="reaction ID" value="UER00021"/>
</dbReference>
<evidence type="ECO:0000256" key="1">
    <source>
        <dbReference type="ARBA" id="ARBA00005130"/>
    </source>
</evidence>
<dbReference type="NCBIfam" id="TIGR01246">
    <property type="entry name" value="dapE_proteo"/>
    <property type="match status" value="1"/>
</dbReference>
<feature type="non-terminal residue" evidence="15">
    <location>
        <position position="1"/>
    </location>
</feature>
<dbReference type="EC" id="3.5.1.18" evidence="4"/>
<evidence type="ECO:0000256" key="5">
    <source>
        <dbReference type="ARBA" id="ARBA00022391"/>
    </source>
</evidence>
<dbReference type="AlphaFoldDB" id="A0A382NZU6"/>
<accession>A0A382NZU6</accession>
<dbReference type="GO" id="GO:0019877">
    <property type="term" value="P:diaminopimelate biosynthetic process"/>
    <property type="evidence" value="ECO:0007669"/>
    <property type="project" value="UniProtKB-KW"/>
</dbReference>
<comment type="catalytic activity">
    <reaction evidence="13">
        <text>N-succinyl-(2S,6S)-2,6-diaminopimelate + H2O = (2S,6S)-2,6-diaminopimelate + succinate</text>
        <dbReference type="Rhea" id="RHEA:22608"/>
        <dbReference type="ChEBI" id="CHEBI:15377"/>
        <dbReference type="ChEBI" id="CHEBI:30031"/>
        <dbReference type="ChEBI" id="CHEBI:57609"/>
        <dbReference type="ChEBI" id="CHEBI:58087"/>
        <dbReference type="EC" id="3.5.1.18"/>
    </reaction>
</comment>
<evidence type="ECO:0000259" key="14">
    <source>
        <dbReference type="Pfam" id="PF07687"/>
    </source>
</evidence>
<evidence type="ECO:0000256" key="13">
    <source>
        <dbReference type="ARBA" id="ARBA00051301"/>
    </source>
</evidence>
<protein>
    <recommendedName>
        <fullName evidence="5">Succinyl-diaminopimelate desuccinylase</fullName>
        <ecNumber evidence="4">3.5.1.18</ecNumber>
    </recommendedName>
    <alternativeName>
        <fullName evidence="12">N-succinyl-LL-2,6-diaminoheptanedioate amidohydrolase</fullName>
    </alternativeName>
</protein>
<evidence type="ECO:0000256" key="7">
    <source>
        <dbReference type="ARBA" id="ARBA00022723"/>
    </source>
</evidence>
<reference evidence="15" key="1">
    <citation type="submission" date="2018-05" db="EMBL/GenBank/DDBJ databases">
        <authorList>
            <person name="Lanie J.A."/>
            <person name="Ng W.-L."/>
            <person name="Kazmierczak K.M."/>
            <person name="Andrzejewski T.M."/>
            <person name="Davidsen T.M."/>
            <person name="Wayne K.J."/>
            <person name="Tettelin H."/>
            <person name="Glass J.I."/>
            <person name="Rusch D."/>
            <person name="Podicherti R."/>
            <person name="Tsui H.-C.T."/>
            <person name="Winkler M.E."/>
        </authorList>
    </citation>
    <scope>NUCLEOTIDE SEQUENCE</scope>
</reference>
<keyword evidence="6" id="KW-0028">Amino-acid biosynthesis</keyword>
<comment type="pathway">
    <text evidence="1">Amino-acid biosynthesis; L-lysine biosynthesis via DAP pathway; LL-2,6-diaminopimelate from (S)-tetrahydrodipicolinate (succinylase route): step 3/3.</text>
</comment>
<dbReference type="NCBIfam" id="NF009557">
    <property type="entry name" value="PRK13009.1"/>
    <property type="match status" value="1"/>
</dbReference>
<dbReference type="Pfam" id="PF01546">
    <property type="entry name" value="Peptidase_M20"/>
    <property type="match status" value="1"/>
</dbReference>
<feature type="non-terminal residue" evidence="15">
    <location>
        <position position="342"/>
    </location>
</feature>
<dbReference type="GO" id="GO:0008777">
    <property type="term" value="F:acetylornithine deacetylase activity"/>
    <property type="evidence" value="ECO:0007669"/>
    <property type="project" value="TreeGrafter"/>
</dbReference>
<evidence type="ECO:0000256" key="9">
    <source>
        <dbReference type="ARBA" id="ARBA00022833"/>
    </source>
</evidence>
<keyword evidence="10" id="KW-0220">Diaminopimelate biosynthesis</keyword>
<dbReference type="EMBL" id="UINC01103625">
    <property type="protein sequence ID" value="SVC66150.1"/>
    <property type="molecule type" value="Genomic_DNA"/>
</dbReference>
<dbReference type="SUPFAM" id="SSF55031">
    <property type="entry name" value="Bacterial exopeptidase dimerisation domain"/>
    <property type="match status" value="1"/>
</dbReference>
<proteinExistence type="inferred from homology"/>
<evidence type="ECO:0000256" key="3">
    <source>
        <dbReference type="ARBA" id="ARBA00011738"/>
    </source>
</evidence>
<dbReference type="GO" id="GO:0009089">
    <property type="term" value="P:lysine biosynthetic process via diaminopimelate"/>
    <property type="evidence" value="ECO:0007669"/>
    <property type="project" value="UniProtKB-UniPathway"/>
</dbReference>
<feature type="domain" description="Peptidase M20 dimerisation" evidence="14">
    <location>
        <begin position="187"/>
        <end position="294"/>
    </location>
</feature>
<evidence type="ECO:0000256" key="4">
    <source>
        <dbReference type="ARBA" id="ARBA00011921"/>
    </source>
</evidence>
<dbReference type="InterPro" id="IPR002933">
    <property type="entry name" value="Peptidase_M20"/>
</dbReference>
<keyword evidence="9" id="KW-0862">Zinc</keyword>
<dbReference type="CDD" id="cd03891">
    <property type="entry name" value="M20_DapE_proteobac"/>
    <property type="match status" value="1"/>
</dbReference>
<dbReference type="InterPro" id="IPR005941">
    <property type="entry name" value="DapE_proteobac"/>
</dbReference>
<evidence type="ECO:0000256" key="6">
    <source>
        <dbReference type="ARBA" id="ARBA00022605"/>
    </source>
</evidence>
<name>A0A382NZU6_9ZZZZ</name>
<sequence>VVAAIEIVELTQSLIKCPSVTPADAGALDVLQGALETLGFVCYRVPFCEDNTGTVDNLYARLGSGSPNFCYAGHTDVVPPGDIADWSYSPFEASVKDGFIYGRGAVDMKGAIAAFVVGTKKFLDCLSDDDRTLPGSISLLITGDEEGAAINGTKKVLGWLHEHGETLDHCLVGEPTNRAELGDMVKVGRRGSLNAEITVKGVQGHVAYPEAATNPIRGLTTILSALQSHSFDDGTENFQTSNLEVTSVDVGNEATNVIPAYASARVNIRFGDGQDSSSLSHWIRNVCDTHAKDYNLDVRISGEAFLTPPGVFTRIVSSAVAEVSGTRPTLSTSGGTSDARFI</sequence>
<dbReference type="InterPro" id="IPR050072">
    <property type="entry name" value="Peptidase_M20A"/>
</dbReference>
<dbReference type="Gene3D" id="3.30.70.360">
    <property type="match status" value="1"/>
</dbReference>
<evidence type="ECO:0000313" key="15">
    <source>
        <dbReference type="EMBL" id="SVC66150.1"/>
    </source>
</evidence>
<evidence type="ECO:0000256" key="2">
    <source>
        <dbReference type="ARBA" id="ARBA00006746"/>
    </source>
</evidence>
<comment type="similarity">
    <text evidence="2">Belongs to the peptidase M20A family. DapE subfamily.</text>
</comment>
<keyword evidence="11" id="KW-0457">Lysine biosynthesis</keyword>
<keyword evidence="7" id="KW-0479">Metal-binding</keyword>
<dbReference type="PANTHER" id="PTHR43808">
    <property type="entry name" value="ACETYLORNITHINE DEACETYLASE"/>
    <property type="match status" value="1"/>
</dbReference>
<organism evidence="15">
    <name type="scientific">marine metagenome</name>
    <dbReference type="NCBI Taxonomy" id="408172"/>
    <lineage>
        <taxon>unclassified sequences</taxon>
        <taxon>metagenomes</taxon>
        <taxon>ecological metagenomes</taxon>
    </lineage>
</organism>
<evidence type="ECO:0000256" key="12">
    <source>
        <dbReference type="ARBA" id="ARBA00031891"/>
    </source>
</evidence>
<gene>
    <name evidence="15" type="ORF">METZ01_LOCUS319004</name>
</gene>
<dbReference type="PANTHER" id="PTHR43808:SF31">
    <property type="entry name" value="N-ACETYL-L-CITRULLINE DEACETYLASE"/>
    <property type="match status" value="1"/>
</dbReference>
<comment type="subunit">
    <text evidence="3">Homodimer.</text>
</comment>
<dbReference type="InterPro" id="IPR036264">
    <property type="entry name" value="Bact_exopeptidase_dim_dom"/>
</dbReference>
<dbReference type="GO" id="GO:0009014">
    <property type="term" value="F:succinyl-diaminopimelate desuccinylase activity"/>
    <property type="evidence" value="ECO:0007669"/>
    <property type="project" value="UniProtKB-EC"/>
</dbReference>
<dbReference type="Pfam" id="PF07687">
    <property type="entry name" value="M20_dimer"/>
    <property type="match status" value="1"/>
</dbReference>
<evidence type="ECO:0000256" key="11">
    <source>
        <dbReference type="ARBA" id="ARBA00023154"/>
    </source>
</evidence>
<evidence type="ECO:0000256" key="10">
    <source>
        <dbReference type="ARBA" id="ARBA00022915"/>
    </source>
</evidence>
<dbReference type="SUPFAM" id="SSF53187">
    <property type="entry name" value="Zn-dependent exopeptidases"/>
    <property type="match status" value="1"/>
</dbReference>
<dbReference type="GO" id="GO:0006526">
    <property type="term" value="P:L-arginine biosynthetic process"/>
    <property type="evidence" value="ECO:0007669"/>
    <property type="project" value="TreeGrafter"/>
</dbReference>
<dbReference type="GO" id="GO:0046872">
    <property type="term" value="F:metal ion binding"/>
    <property type="evidence" value="ECO:0007669"/>
    <property type="project" value="UniProtKB-KW"/>
</dbReference>
<dbReference type="InterPro" id="IPR011650">
    <property type="entry name" value="Peptidase_M20_dimer"/>
</dbReference>
<keyword evidence="8" id="KW-0378">Hydrolase</keyword>
<dbReference type="Gene3D" id="3.40.630.10">
    <property type="entry name" value="Zn peptidases"/>
    <property type="match status" value="1"/>
</dbReference>
<evidence type="ECO:0000256" key="8">
    <source>
        <dbReference type="ARBA" id="ARBA00022801"/>
    </source>
</evidence>